<evidence type="ECO:0000313" key="2">
    <source>
        <dbReference type="Proteomes" id="UP001595191"/>
    </source>
</evidence>
<evidence type="ECO:0000313" key="1">
    <source>
        <dbReference type="EMBL" id="MFH6603825.1"/>
    </source>
</evidence>
<reference evidence="1" key="1">
    <citation type="submission" date="2024-09" db="EMBL/GenBank/DDBJ databases">
        <authorList>
            <person name="Liu J."/>
        </authorList>
    </citation>
    <scope>NUCLEOTIDE SEQUENCE</scope>
    <source>
        <strain evidence="1">NBU2967</strain>
    </source>
</reference>
<dbReference type="Proteomes" id="UP001595191">
    <property type="component" value="Unassembled WGS sequence"/>
</dbReference>
<comment type="caution">
    <text evidence="1">The sequence shown here is derived from an EMBL/GenBank/DDBJ whole genome shotgun (WGS) entry which is preliminary data.</text>
</comment>
<accession>A0ACC7LJU8</accession>
<keyword evidence="2" id="KW-1185">Reference proteome</keyword>
<dbReference type="EMBL" id="JBHFPV010000002">
    <property type="protein sequence ID" value="MFH6603825.1"/>
    <property type="molecule type" value="Genomic_DNA"/>
</dbReference>
<sequence length="135" mass="15896">MSERSHSLLQMRPQILQASIVNLTSSDQHFQNETLRPILKFQNVLLLAVFKNYIGKHKNRFYELPLEKRMIYIENAVQKDIKFRNSLKGIIIGQFTVAEYERYILSSSALNKRMMGMVIARLKDQIQYFEENALV</sequence>
<protein>
    <submittedName>
        <fullName evidence="1">Glyoxalase</fullName>
    </submittedName>
</protein>
<proteinExistence type="predicted"/>
<organism evidence="1 2">
    <name type="scientific">Meishania litoralis</name>
    <dbReference type="NCBI Taxonomy" id="3434685"/>
    <lineage>
        <taxon>Bacteria</taxon>
        <taxon>Pseudomonadati</taxon>
        <taxon>Bacteroidota</taxon>
        <taxon>Flavobacteriia</taxon>
        <taxon>Flavobacteriales</taxon>
        <taxon>Flavobacteriaceae</taxon>
        <taxon>Meishania</taxon>
    </lineage>
</organism>
<gene>
    <name evidence="1" type="ORF">ACEZ3G_10085</name>
</gene>
<name>A0ACC7LJU8_9FLAO</name>